<accession>A0A316FD82</accession>
<feature type="domain" description="DUF6316" evidence="1">
    <location>
        <begin position="12"/>
        <end position="55"/>
    </location>
</feature>
<dbReference type="AlphaFoldDB" id="A0A316FD82"/>
<evidence type="ECO:0000259" key="1">
    <source>
        <dbReference type="Pfam" id="PF19837"/>
    </source>
</evidence>
<keyword evidence="3" id="KW-1185">Reference proteome</keyword>
<sequence length="64" mass="7423">MDVYTSSASQTIKRDRIFKKGSGWFFDTREGINMGPFPDQSSAELEMVNYVRSMRSNFRRAANH</sequence>
<organism evidence="2 3">
    <name type="scientific">Pleionea mediterranea</name>
    <dbReference type="NCBI Taxonomy" id="523701"/>
    <lineage>
        <taxon>Bacteria</taxon>
        <taxon>Pseudomonadati</taxon>
        <taxon>Pseudomonadota</taxon>
        <taxon>Gammaproteobacteria</taxon>
        <taxon>Oceanospirillales</taxon>
        <taxon>Pleioneaceae</taxon>
        <taxon>Pleionea</taxon>
    </lineage>
</organism>
<gene>
    <name evidence="2" type="ORF">C8D97_11277</name>
</gene>
<protein>
    <recommendedName>
        <fullName evidence="1">DUF6316 domain-containing protein</fullName>
    </recommendedName>
</protein>
<dbReference type="Proteomes" id="UP000245790">
    <property type="component" value="Unassembled WGS sequence"/>
</dbReference>
<evidence type="ECO:0000313" key="3">
    <source>
        <dbReference type="Proteomes" id="UP000245790"/>
    </source>
</evidence>
<dbReference type="OrthoDB" id="6199386at2"/>
<comment type="caution">
    <text evidence="2">The sequence shown here is derived from an EMBL/GenBank/DDBJ whole genome shotgun (WGS) entry which is preliminary data.</text>
</comment>
<dbReference type="EMBL" id="QGGU01000012">
    <property type="protein sequence ID" value="PWK46841.1"/>
    <property type="molecule type" value="Genomic_DNA"/>
</dbReference>
<dbReference type="InterPro" id="IPR045630">
    <property type="entry name" value="DUF6316"/>
</dbReference>
<name>A0A316FD82_9GAMM</name>
<evidence type="ECO:0000313" key="2">
    <source>
        <dbReference type="EMBL" id="PWK46841.1"/>
    </source>
</evidence>
<proteinExistence type="predicted"/>
<reference evidence="2 3" key="1">
    <citation type="submission" date="2018-05" db="EMBL/GenBank/DDBJ databases">
        <title>Genomic Encyclopedia of Type Strains, Phase IV (KMG-IV): sequencing the most valuable type-strain genomes for metagenomic binning, comparative biology and taxonomic classification.</title>
        <authorList>
            <person name="Goeker M."/>
        </authorList>
    </citation>
    <scope>NUCLEOTIDE SEQUENCE [LARGE SCALE GENOMIC DNA]</scope>
    <source>
        <strain evidence="2 3">DSM 25350</strain>
    </source>
</reference>
<dbReference type="RefSeq" id="WP_109764712.1">
    <property type="nucleotide sequence ID" value="NZ_QGGU01000012.1"/>
</dbReference>
<dbReference type="Pfam" id="PF19837">
    <property type="entry name" value="DUF6316"/>
    <property type="match status" value="1"/>
</dbReference>